<reference evidence="1" key="1">
    <citation type="journal article" date="2020" name="Stud. Mycol.">
        <title>101 Dothideomycetes genomes: a test case for predicting lifestyles and emergence of pathogens.</title>
        <authorList>
            <person name="Haridas S."/>
            <person name="Albert R."/>
            <person name="Binder M."/>
            <person name="Bloem J."/>
            <person name="Labutti K."/>
            <person name="Salamov A."/>
            <person name="Andreopoulos B."/>
            <person name="Baker S."/>
            <person name="Barry K."/>
            <person name="Bills G."/>
            <person name="Bluhm B."/>
            <person name="Cannon C."/>
            <person name="Castanera R."/>
            <person name="Culley D."/>
            <person name="Daum C."/>
            <person name="Ezra D."/>
            <person name="Gonzalez J."/>
            <person name="Henrissat B."/>
            <person name="Kuo A."/>
            <person name="Liang C."/>
            <person name="Lipzen A."/>
            <person name="Lutzoni F."/>
            <person name="Magnuson J."/>
            <person name="Mondo S."/>
            <person name="Nolan M."/>
            <person name="Ohm R."/>
            <person name="Pangilinan J."/>
            <person name="Park H.-J."/>
            <person name="Ramirez L."/>
            <person name="Alfaro M."/>
            <person name="Sun H."/>
            <person name="Tritt A."/>
            <person name="Yoshinaga Y."/>
            <person name="Zwiers L.-H."/>
            <person name="Turgeon B."/>
            <person name="Goodwin S."/>
            <person name="Spatafora J."/>
            <person name="Crous P."/>
            <person name="Grigoriev I."/>
        </authorList>
    </citation>
    <scope>NUCLEOTIDE SEQUENCE</scope>
    <source>
        <strain evidence="1">CBS 133067</strain>
    </source>
</reference>
<evidence type="ECO:0000313" key="2">
    <source>
        <dbReference type="Proteomes" id="UP000799772"/>
    </source>
</evidence>
<dbReference type="OrthoDB" id="3940576at2759"/>
<protein>
    <submittedName>
        <fullName evidence="1">Uncharacterized protein</fullName>
    </submittedName>
</protein>
<dbReference type="Proteomes" id="UP000799772">
    <property type="component" value="Unassembled WGS sequence"/>
</dbReference>
<dbReference type="EMBL" id="ML978137">
    <property type="protein sequence ID" value="KAF2093625.1"/>
    <property type="molecule type" value="Genomic_DNA"/>
</dbReference>
<dbReference type="PANTHER" id="PTHR42870:SF1">
    <property type="entry name" value="NON-SPECIFIC LIPID-TRANSFER PROTEIN-LIKE 2"/>
    <property type="match status" value="1"/>
</dbReference>
<dbReference type="PANTHER" id="PTHR42870">
    <property type="entry name" value="ACETYL-COA C-ACETYLTRANSFERASE"/>
    <property type="match status" value="1"/>
</dbReference>
<evidence type="ECO:0000313" key="1">
    <source>
        <dbReference type="EMBL" id="KAF2093625.1"/>
    </source>
</evidence>
<gene>
    <name evidence="1" type="ORF">NA57DRAFT_61331</name>
</gene>
<dbReference type="GO" id="GO:0016746">
    <property type="term" value="F:acyltransferase activity"/>
    <property type="evidence" value="ECO:0007669"/>
    <property type="project" value="InterPro"/>
</dbReference>
<dbReference type="Gene3D" id="3.40.47.10">
    <property type="match status" value="1"/>
</dbReference>
<comment type="caution">
    <text evidence="1">The sequence shown here is derived from an EMBL/GenBank/DDBJ whole genome shotgun (WGS) entry which is preliminary data.</text>
</comment>
<accession>A0A9P4M1M4</accession>
<sequence>MASPVYIAGVGLSYFEGRGSAATVQKHVVSAETKALLDAGITYGDVNHCFAGFIDDNVKVLRSSIESFGRTGAPISEVDCHSGLFLASQPIRSGQVNCTMMVGFDKFDKSMQKPPQGCHAETNDTQVQAPLPLSPLSSFHTIFSCLMLKTAIATALQHANLAHSDVQIANTRSASYSNVKQAIGDPSGASLISTRSVESSGLAQLCELVWRLRGWAHNMPAPPGKDFLHSTIRVDGTAYVIVLCRADGKTAPEWKMIEHLRDGRERLGHNPAIQTRDVSFEDWMAVKARDEYVPERVGEQLGLPVRGGDLAALARF</sequence>
<organism evidence="1 2">
    <name type="scientific">Rhizodiscina lignyota</name>
    <dbReference type="NCBI Taxonomy" id="1504668"/>
    <lineage>
        <taxon>Eukaryota</taxon>
        <taxon>Fungi</taxon>
        <taxon>Dikarya</taxon>
        <taxon>Ascomycota</taxon>
        <taxon>Pezizomycotina</taxon>
        <taxon>Dothideomycetes</taxon>
        <taxon>Pleosporomycetidae</taxon>
        <taxon>Aulographales</taxon>
        <taxon>Rhizodiscinaceae</taxon>
        <taxon>Rhizodiscina</taxon>
    </lineage>
</organism>
<keyword evidence="2" id="KW-1185">Reference proteome</keyword>
<dbReference type="AlphaFoldDB" id="A0A9P4M1M4"/>
<dbReference type="InterPro" id="IPR016039">
    <property type="entry name" value="Thiolase-like"/>
</dbReference>
<proteinExistence type="predicted"/>
<dbReference type="SUPFAM" id="SSF53901">
    <property type="entry name" value="Thiolase-like"/>
    <property type="match status" value="1"/>
</dbReference>
<name>A0A9P4M1M4_9PEZI</name>